<keyword evidence="2" id="KW-1185">Reference proteome</keyword>
<proteinExistence type="predicted"/>
<protein>
    <submittedName>
        <fullName evidence="1">Uncharacterized protein</fullName>
    </submittedName>
</protein>
<reference evidence="2" key="1">
    <citation type="submission" date="2016-10" db="EMBL/GenBank/DDBJ databases">
        <authorList>
            <person name="Varghese N."/>
            <person name="Submissions S."/>
        </authorList>
    </citation>
    <scope>NUCLEOTIDE SEQUENCE [LARGE SCALE GENOMIC DNA]</scope>
    <source>
        <strain evidence="2">CGMCC 1.10784</strain>
    </source>
</reference>
<evidence type="ECO:0000313" key="1">
    <source>
        <dbReference type="EMBL" id="SFD77090.1"/>
    </source>
</evidence>
<dbReference type="EMBL" id="FOMT01000001">
    <property type="protein sequence ID" value="SFD77090.1"/>
    <property type="molecule type" value="Genomic_DNA"/>
</dbReference>
<name>A0A1I1V9K8_9BACL</name>
<evidence type="ECO:0000313" key="2">
    <source>
        <dbReference type="Proteomes" id="UP000198855"/>
    </source>
</evidence>
<accession>A0A1I1V9K8</accession>
<sequence>MNETLSHGRELKTDTEIRQAMNAKEPILVFQDRMRLRPALPIIGYNDDIVKIADGTTFLRTATSFFTLSDEEKVTYNVSSSK</sequence>
<dbReference type="Proteomes" id="UP000198855">
    <property type="component" value="Unassembled WGS sequence"/>
</dbReference>
<gene>
    <name evidence="1" type="ORF">SAMN05216378_1358</name>
</gene>
<organism evidence="1 2">
    <name type="scientific">Paenibacillus catalpae</name>
    <dbReference type="NCBI Taxonomy" id="1045775"/>
    <lineage>
        <taxon>Bacteria</taxon>
        <taxon>Bacillati</taxon>
        <taxon>Bacillota</taxon>
        <taxon>Bacilli</taxon>
        <taxon>Bacillales</taxon>
        <taxon>Paenibacillaceae</taxon>
        <taxon>Paenibacillus</taxon>
    </lineage>
</organism>
<dbReference type="RefSeq" id="WP_091182550.1">
    <property type="nucleotide sequence ID" value="NZ_FOMT01000001.1"/>
</dbReference>
<dbReference type="OrthoDB" id="2662984at2"/>
<dbReference type="AlphaFoldDB" id="A0A1I1V9K8"/>